<keyword evidence="3" id="KW-1185">Reference proteome</keyword>
<feature type="signal peptide" evidence="1">
    <location>
        <begin position="1"/>
        <end position="23"/>
    </location>
</feature>
<sequence length="411" mass="43341">MKRALTVMTVVFGVVAAMSGVGAAAPVIPPLLPPVPGVLPPAEDPFYAVPAEVGSESNGAILQSRPVDSLYLNLPMPVDAWQLLYRTSDSHDAPTATVATVMVPRTPWPGPGPRPLVSQQMYEDSVGLQCAPSYALRVGYSAPGNGTQYDQNIQRELANGWAVVVPDYQGPQSQFLAGPMGGHSVLDGVRAARAHGPAGLSPDSPLGLAGYSGGAVATAWAAELQPEYAPELTLSGVALSGWPAQFQAVAHALDGSPFFGFLIAGFIGLDRAYPEYRLTDYLNDHGRAVFADTENDCLNDLLVKHPFAHIAEFSAVPNPFAEPRGVELLDINSLGQRVPHAPIFEFHTTGDEVAPLAQADAVLDWYCAAGVAVDRVRAPGEHVTGILLEVDSTTSYLADRFAGKTAPSQCP</sequence>
<dbReference type="InterPro" id="IPR005152">
    <property type="entry name" value="Lipase_secreted"/>
</dbReference>
<reference evidence="2 3" key="1">
    <citation type="submission" date="2024-10" db="EMBL/GenBank/DDBJ databases">
        <title>The Natural Products Discovery Center: Release of the First 8490 Sequenced Strains for Exploring Actinobacteria Biosynthetic Diversity.</title>
        <authorList>
            <person name="Kalkreuter E."/>
            <person name="Kautsar S.A."/>
            <person name="Yang D."/>
            <person name="Bader C.D."/>
            <person name="Teijaro C.N."/>
            <person name="Fluegel L."/>
            <person name="Davis C.M."/>
            <person name="Simpson J.R."/>
            <person name="Lauterbach L."/>
            <person name="Steele A.D."/>
            <person name="Gui C."/>
            <person name="Meng S."/>
            <person name="Li G."/>
            <person name="Viehrig K."/>
            <person name="Ye F."/>
            <person name="Su P."/>
            <person name="Kiefer A.F."/>
            <person name="Nichols A."/>
            <person name="Cepeda A.J."/>
            <person name="Yan W."/>
            <person name="Fan B."/>
            <person name="Jiang Y."/>
            <person name="Adhikari A."/>
            <person name="Zheng C.-J."/>
            <person name="Schuster L."/>
            <person name="Cowan T.M."/>
            <person name="Smanski M.J."/>
            <person name="Chevrette M.G."/>
            <person name="De Carvalho L.P.S."/>
            <person name="Shen B."/>
        </authorList>
    </citation>
    <scope>NUCLEOTIDE SEQUENCE [LARGE SCALE GENOMIC DNA]</scope>
    <source>
        <strain evidence="2 3">NPDC003040</strain>
    </source>
</reference>
<keyword evidence="1" id="KW-0732">Signal</keyword>
<dbReference type="Proteomes" id="UP001601948">
    <property type="component" value="Unassembled WGS sequence"/>
</dbReference>
<evidence type="ECO:0000256" key="1">
    <source>
        <dbReference type="SAM" id="SignalP"/>
    </source>
</evidence>
<dbReference type="EMBL" id="JBIAPI010000016">
    <property type="protein sequence ID" value="MFF3228934.1"/>
    <property type="molecule type" value="Genomic_DNA"/>
</dbReference>
<comment type="caution">
    <text evidence="2">The sequence shown here is derived from an EMBL/GenBank/DDBJ whole genome shotgun (WGS) entry which is preliminary data.</text>
</comment>
<protein>
    <submittedName>
        <fullName evidence="2">Lipase family protein</fullName>
    </submittedName>
</protein>
<dbReference type="InterPro" id="IPR029058">
    <property type="entry name" value="AB_hydrolase_fold"/>
</dbReference>
<dbReference type="SUPFAM" id="SSF53474">
    <property type="entry name" value="alpha/beta-Hydrolases"/>
    <property type="match status" value="1"/>
</dbReference>
<evidence type="ECO:0000313" key="2">
    <source>
        <dbReference type="EMBL" id="MFF3228934.1"/>
    </source>
</evidence>
<dbReference type="Gene3D" id="1.10.260.130">
    <property type="match status" value="1"/>
</dbReference>
<dbReference type="PIRSF" id="PIRSF029171">
    <property type="entry name" value="Esterase_LipA"/>
    <property type="match status" value="1"/>
</dbReference>
<dbReference type="PANTHER" id="PTHR34853:SF1">
    <property type="entry name" value="LIPASE 5"/>
    <property type="match status" value="1"/>
</dbReference>
<accession>A0ABW6R776</accession>
<proteinExistence type="predicted"/>
<feature type="chain" id="PRO_5046283396" evidence="1">
    <location>
        <begin position="24"/>
        <end position="411"/>
    </location>
</feature>
<organism evidence="2 3">
    <name type="scientific">Nocardia suismassiliense</name>
    <dbReference type="NCBI Taxonomy" id="2077092"/>
    <lineage>
        <taxon>Bacteria</taxon>
        <taxon>Bacillati</taxon>
        <taxon>Actinomycetota</taxon>
        <taxon>Actinomycetes</taxon>
        <taxon>Mycobacteriales</taxon>
        <taxon>Nocardiaceae</taxon>
        <taxon>Nocardia</taxon>
    </lineage>
</organism>
<evidence type="ECO:0000313" key="3">
    <source>
        <dbReference type="Proteomes" id="UP001601948"/>
    </source>
</evidence>
<name>A0ABW6R776_9NOCA</name>
<gene>
    <name evidence="2" type="ORF">ACFYV7_39530</name>
</gene>
<dbReference type="Gene3D" id="3.40.50.1820">
    <property type="entry name" value="alpha/beta hydrolase"/>
    <property type="match status" value="1"/>
</dbReference>
<dbReference type="RefSeq" id="WP_387726123.1">
    <property type="nucleotide sequence ID" value="NZ_JBIAPI010000016.1"/>
</dbReference>
<dbReference type="PANTHER" id="PTHR34853">
    <property type="match status" value="1"/>
</dbReference>
<dbReference type="Pfam" id="PF03583">
    <property type="entry name" value="LIP"/>
    <property type="match status" value="1"/>
</dbReference>